<dbReference type="EMBL" id="CM001475">
    <property type="protein sequence ID" value="EIC30309.1"/>
    <property type="molecule type" value="Genomic_DNA"/>
</dbReference>
<dbReference type="InterPro" id="IPR053780">
    <property type="entry name" value="Gp66-like"/>
</dbReference>
<proteinExistence type="predicted"/>
<dbReference type="AlphaFoldDB" id="H8GIW9"/>
<dbReference type="RefSeq" id="WP_005372875.1">
    <property type="nucleotide sequence ID" value="NZ_CM001475.1"/>
</dbReference>
<keyword evidence="2" id="KW-1185">Reference proteome</keyword>
<sequence length="166" mass="18303">MLPGVALNDGLYMIVVPITLREANDFVQNFHRHNGRTSRDGGKFAIGCSTGHELVGVAIVGNPLSATFMDGFTAEVLRTCTNDRAPKGAVSFLYSRCWRIWAAMGGRRLITYTLETESGASLRGAGWKIVAECPAGQIGKNWNKGAKAREWQPIYGQQKLRWEMNV</sequence>
<dbReference type="STRING" id="686340.Metal_2594"/>
<evidence type="ECO:0000313" key="1">
    <source>
        <dbReference type="EMBL" id="EIC30309.1"/>
    </source>
</evidence>
<dbReference type="Proteomes" id="UP000005090">
    <property type="component" value="Chromosome"/>
</dbReference>
<evidence type="ECO:0000313" key="2">
    <source>
        <dbReference type="Proteomes" id="UP000005090"/>
    </source>
</evidence>
<accession>H8GIW9</accession>
<dbReference type="HOGENOM" id="CLU_102491_0_0_6"/>
<reference evidence="1 2" key="1">
    <citation type="journal article" date="2013" name="Genome Announc.">
        <title>Genome Sequence of the Obligate Gammaproteobacterial Methanotroph Methylomicrobium album Strain BG8.</title>
        <authorList>
            <person name="Kits K.D."/>
            <person name="Kalyuzhnaya M.G."/>
            <person name="Klotz M.G."/>
            <person name="Jetten M.S."/>
            <person name="Op den Camp H.J."/>
            <person name="Vuilleumier S."/>
            <person name="Bringel F."/>
            <person name="Dispirito A.A."/>
            <person name="Murrell J.C."/>
            <person name="Bruce D."/>
            <person name="Cheng J.F."/>
            <person name="Copeland A."/>
            <person name="Goodwin L."/>
            <person name="Hauser L."/>
            <person name="Lajus A."/>
            <person name="Land M.L."/>
            <person name="Lapidus A."/>
            <person name="Lucas S."/>
            <person name="Medigue C."/>
            <person name="Pitluck S."/>
            <person name="Woyke T."/>
            <person name="Zeytun A."/>
            <person name="Stein L.Y."/>
        </authorList>
    </citation>
    <scope>NUCLEOTIDE SEQUENCE [LARGE SCALE GENOMIC DNA]</scope>
    <source>
        <strain evidence="1 2">BG8</strain>
    </source>
</reference>
<organism evidence="1 2">
    <name type="scientific">Methylomicrobium album BG8</name>
    <dbReference type="NCBI Taxonomy" id="686340"/>
    <lineage>
        <taxon>Bacteria</taxon>
        <taxon>Pseudomonadati</taxon>
        <taxon>Pseudomonadota</taxon>
        <taxon>Gammaproteobacteria</taxon>
        <taxon>Methylococcales</taxon>
        <taxon>Methylococcaceae</taxon>
        <taxon>Methylomicrobium</taxon>
    </lineage>
</organism>
<name>H8GIW9_METAL</name>
<protein>
    <submittedName>
        <fullName evidence="1">Uncharacterized protein</fullName>
    </submittedName>
</protein>
<dbReference type="NCBIfam" id="NF045478">
    <property type="entry name" value="XF1762_fam"/>
    <property type="match status" value="1"/>
</dbReference>
<gene>
    <name evidence="1" type="ORF">Metal_2594</name>
</gene>
<dbReference type="eggNOG" id="ENOG503067M">
    <property type="taxonomic scope" value="Bacteria"/>
</dbReference>